<protein>
    <recommendedName>
        <fullName evidence="5">Adenosylhomocysteinase</fullName>
        <ecNumber evidence="5">3.13.2.1</ecNumber>
    </recommendedName>
    <alternativeName>
        <fullName evidence="5">S-adenosyl-L-homocysteine hydrolase</fullName>
        <shortName evidence="5">AdoHcyase</shortName>
    </alternativeName>
</protein>
<dbReference type="GO" id="GO:0033353">
    <property type="term" value="P:S-adenosylmethionine cycle"/>
    <property type="evidence" value="ECO:0007669"/>
    <property type="project" value="TreeGrafter"/>
</dbReference>
<dbReference type="HAMAP" id="MF_00563">
    <property type="entry name" value="AdoHcyase"/>
    <property type="match status" value="1"/>
</dbReference>
<dbReference type="InterPro" id="IPR036291">
    <property type="entry name" value="NAD(P)-bd_dom_sf"/>
</dbReference>
<comment type="cofactor">
    <cofactor evidence="5 7">
        <name>NAD(+)</name>
        <dbReference type="ChEBI" id="CHEBI:57540"/>
    </cofactor>
    <text evidence="5 7">Binds 1 NAD(+) per subunit.</text>
</comment>
<dbReference type="GO" id="GO:0004013">
    <property type="term" value="F:adenosylhomocysteinase activity"/>
    <property type="evidence" value="ECO:0007669"/>
    <property type="project" value="UniProtKB-UniRule"/>
</dbReference>
<dbReference type="SUPFAM" id="SSF52283">
    <property type="entry name" value="Formate/glycerate dehydrogenase catalytic domain-like"/>
    <property type="match status" value="1"/>
</dbReference>
<evidence type="ECO:0000256" key="6">
    <source>
        <dbReference type="PIRSR" id="PIRSR001109-1"/>
    </source>
</evidence>
<evidence type="ECO:0000313" key="10">
    <source>
        <dbReference type="EMBL" id="MUM64638.1"/>
    </source>
</evidence>
<dbReference type="PANTHER" id="PTHR23420">
    <property type="entry name" value="ADENOSYLHOMOCYSTEINASE"/>
    <property type="match status" value="1"/>
</dbReference>
<dbReference type="FunFam" id="3.40.50.720:FF:000004">
    <property type="entry name" value="Adenosylhomocysteinase"/>
    <property type="match status" value="1"/>
</dbReference>
<dbReference type="NCBIfam" id="NF004005">
    <property type="entry name" value="PRK05476.2-3"/>
    <property type="match status" value="1"/>
</dbReference>
<dbReference type="PIRSF" id="PIRSF001109">
    <property type="entry name" value="Ad_hcy_hydrolase"/>
    <property type="match status" value="1"/>
</dbReference>
<evidence type="ECO:0000256" key="3">
    <source>
        <dbReference type="ARBA" id="ARBA00022801"/>
    </source>
</evidence>
<dbReference type="Pfam" id="PF05221">
    <property type="entry name" value="AdoHcyase"/>
    <property type="match status" value="2"/>
</dbReference>
<dbReference type="Proteomes" id="UP000440125">
    <property type="component" value="Unassembled WGS sequence"/>
</dbReference>
<dbReference type="Gene3D" id="3.40.50.720">
    <property type="entry name" value="NAD(P)-binding Rossmann-like Domain"/>
    <property type="match status" value="1"/>
</dbReference>
<dbReference type="InterPro" id="IPR000043">
    <property type="entry name" value="Adenosylhomocysteinase-like"/>
</dbReference>
<comment type="similarity">
    <text evidence="1 5 8">Belongs to the adenosylhomocysteinase family.</text>
</comment>
<gene>
    <name evidence="5" type="primary">ahcY</name>
    <name evidence="10" type="ORF">D1867_05135</name>
</gene>
<feature type="binding site" evidence="5 6">
    <location>
        <position position="181"/>
    </location>
    <ligand>
        <name>substrate</name>
    </ligand>
</feature>
<dbReference type="PANTHER" id="PTHR23420:SF0">
    <property type="entry name" value="ADENOSYLHOMOCYSTEINASE"/>
    <property type="match status" value="1"/>
</dbReference>
<dbReference type="Gene3D" id="3.40.50.1480">
    <property type="entry name" value="Adenosylhomocysteinase-like"/>
    <property type="match status" value="1"/>
</dbReference>
<dbReference type="EC" id="3.13.2.1" evidence="5"/>
<dbReference type="InterPro" id="IPR042172">
    <property type="entry name" value="Adenosylhomocyst_ase-like_sf"/>
</dbReference>
<accession>A0A6A9QL28</accession>
<dbReference type="EMBL" id="WFIY01000004">
    <property type="protein sequence ID" value="MUM64638.1"/>
    <property type="molecule type" value="Genomic_DNA"/>
</dbReference>
<dbReference type="SMART" id="SM00996">
    <property type="entry name" value="AdoHcyase"/>
    <property type="match status" value="1"/>
</dbReference>
<comment type="function">
    <text evidence="5">May play a key role in the regulation of the intracellular concentration of adenosylhomocysteine.</text>
</comment>
<sequence length="415" mass="45962">MDYKIKDIKLAEQGRKQIEWAEMHMPALMSVRKELKERQSLKGVRISAVLHVTKETAALVRTLKEAGAEVALAGSNPLSTQDDVAAALVEDGIKVFAWKGESEEDYYSNIKEILKYEPNIVMDDGGDLHAYIHEKCQSLKIIGGTEETTTGVIRLKAMEESKVLKYPVIAVNNAFTKYLFDNRIGTGQSAIDGILRATNILIAGKVAVVVGYGWVGRGIATRLRGMGARVIVVEASPLRALEAVMDGFDVMPMSKAAEVGEIFVTATGNINVISKEHILKMKNGAVLANAGHFNVEIDVKGLKEIAKSVRNIRPYLDEYELPNGNKVYLLADGRLVNLAAAEGHPSEVMDLSFSNQALSVEYIYNNRDKLEIKVYNVPQEIDEKVALLKLKGMGIEIEQMTEEQKEYMKQWKYGT</sequence>
<evidence type="ECO:0000313" key="11">
    <source>
        <dbReference type="Proteomes" id="UP000440125"/>
    </source>
</evidence>
<evidence type="ECO:0000256" key="8">
    <source>
        <dbReference type="RuleBase" id="RU004166"/>
    </source>
</evidence>
<proteinExistence type="inferred from homology"/>
<dbReference type="OrthoDB" id="8479at2157"/>
<feature type="binding site" evidence="5">
    <location>
        <position position="182"/>
    </location>
    <ligand>
        <name>NAD(+)</name>
        <dbReference type="ChEBI" id="CHEBI:57540"/>
    </ligand>
</feature>
<feature type="binding site" evidence="5 6">
    <location>
        <position position="124"/>
    </location>
    <ligand>
        <name>substrate</name>
    </ligand>
</feature>
<keyword evidence="4 5" id="KW-0520">NAD</keyword>
<evidence type="ECO:0000256" key="1">
    <source>
        <dbReference type="ARBA" id="ARBA00007122"/>
    </source>
</evidence>
<dbReference type="NCBIfam" id="TIGR00936">
    <property type="entry name" value="ahcY"/>
    <property type="match status" value="1"/>
</dbReference>
<evidence type="ECO:0000256" key="7">
    <source>
        <dbReference type="PIRSR" id="PIRSR001109-2"/>
    </source>
</evidence>
<feature type="binding site" evidence="5 6">
    <location>
        <position position="53"/>
    </location>
    <ligand>
        <name>substrate</name>
    </ligand>
</feature>
<dbReference type="AlphaFoldDB" id="A0A6A9QL28"/>
<feature type="binding site" evidence="5">
    <location>
        <begin position="211"/>
        <end position="216"/>
    </location>
    <ligand>
        <name>NAD(+)</name>
        <dbReference type="ChEBI" id="CHEBI:57540"/>
    </ligand>
</feature>
<evidence type="ECO:0000256" key="5">
    <source>
        <dbReference type="HAMAP-Rule" id="MF_00563"/>
    </source>
</evidence>
<feature type="binding site" evidence="7">
    <location>
        <position position="344"/>
    </location>
    <ligand>
        <name>NAD(+)</name>
        <dbReference type="ChEBI" id="CHEBI:57540"/>
    </ligand>
</feature>
<keyword evidence="11" id="KW-1185">Reference proteome</keyword>
<feature type="domain" description="S-adenosyl-L-homocysteine hydrolase NAD binding" evidence="9">
    <location>
        <begin position="182"/>
        <end position="343"/>
    </location>
</feature>
<reference evidence="10 11" key="1">
    <citation type="submission" date="2019-10" db="EMBL/GenBank/DDBJ databases">
        <title>Genome Sequences from Six Type Strain Members of the Archaeal Family Sulfolobaceae: Acidianus ambivalens, Acidianus infernus, Metallosphaera prunae, Stygiolobus azoricus, Sulfolobus metallicus, and Sulfurisphaera ohwakuensis.</title>
        <authorList>
            <person name="Counts J.A."/>
            <person name="Kelly R.M."/>
        </authorList>
    </citation>
    <scope>NUCLEOTIDE SEQUENCE [LARGE SCALE GENOMIC DNA]</scope>
    <source>
        <strain evidence="10 11">DSM 3191</strain>
    </source>
</reference>
<dbReference type="InterPro" id="IPR015878">
    <property type="entry name" value="Ado_hCys_hydrolase_NAD-bd"/>
</dbReference>
<dbReference type="SMART" id="SM00997">
    <property type="entry name" value="AdoHcyase_NAD"/>
    <property type="match status" value="1"/>
</dbReference>
<evidence type="ECO:0000256" key="2">
    <source>
        <dbReference type="ARBA" id="ARBA00022563"/>
    </source>
</evidence>
<comment type="catalytic activity">
    <reaction evidence="5">
        <text>S-adenosyl-L-homocysteine + H2O = L-homocysteine + adenosine</text>
        <dbReference type="Rhea" id="RHEA:21708"/>
        <dbReference type="ChEBI" id="CHEBI:15377"/>
        <dbReference type="ChEBI" id="CHEBI:16335"/>
        <dbReference type="ChEBI" id="CHEBI:57856"/>
        <dbReference type="ChEBI" id="CHEBI:58199"/>
        <dbReference type="EC" id="3.13.2.1"/>
    </reaction>
</comment>
<feature type="binding site" evidence="5 7">
    <location>
        <position position="234"/>
    </location>
    <ligand>
        <name>NAD(+)</name>
        <dbReference type="ChEBI" id="CHEBI:57540"/>
    </ligand>
</feature>
<dbReference type="RefSeq" id="WP_155863064.1">
    <property type="nucleotide sequence ID" value="NZ_WFIY01000004.1"/>
</dbReference>
<dbReference type="GO" id="GO:0071269">
    <property type="term" value="P:L-homocysteine biosynthetic process"/>
    <property type="evidence" value="ECO:0007669"/>
    <property type="project" value="UniProtKB-UniRule"/>
</dbReference>
<feature type="binding site" evidence="7">
    <location>
        <begin position="213"/>
        <end position="218"/>
    </location>
    <ligand>
        <name>NAD(+)</name>
        <dbReference type="ChEBI" id="CHEBI:57540"/>
    </ligand>
</feature>
<feature type="binding site" evidence="5">
    <location>
        <position position="269"/>
    </location>
    <ligand>
        <name>NAD(+)</name>
        <dbReference type="ChEBI" id="CHEBI:57540"/>
    </ligand>
</feature>
<feature type="binding site" evidence="5 7">
    <location>
        <position position="337"/>
    </location>
    <ligand>
        <name>NAD(+)</name>
        <dbReference type="ChEBI" id="CHEBI:57540"/>
    </ligand>
</feature>
<evidence type="ECO:0000256" key="4">
    <source>
        <dbReference type="ARBA" id="ARBA00023027"/>
    </source>
</evidence>
<dbReference type="SUPFAM" id="SSF51735">
    <property type="entry name" value="NAD(P)-binding Rossmann-fold domains"/>
    <property type="match status" value="1"/>
</dbReference>
<name>A0A6A9QL28_ACIIN</name>
<dbReference type="GO" id="GO:0006730">
    <property type="term" value="P:one-carbon metabolic process"/>
    <property type="evidence" value="ECO:0007669"/>
    <property type="project" value="UniProtKB-UniRule"/>
</dbReference>
<comment type="caution">
    <text evidence="10">The sequence shown here is derived from an EMBL/GenBank/DDBJ whole genome shotgun (WGS) entry which is preliminary data.</text>
</comment>
<feature type="binding site" evidence="5 7">
    <location>
        <begin position="290"/>
        <end position="292"/>
    </location>
    <ligand>
        <name>NAD(+)</name>
        <dbReference type="ChEBI" id="CHEBI:57540"/>
    </ligand>
</feature>
<dbReference type="UniPathway" id="UPA00314">
    <property type="reaction ID" value="UER00076"/>
</dbReference>
<keyword evidence="2 5" id="KW-0554">One-carbon metabolism</keyword>
<dbReference type="InterPro" id="IPR020082">
    <property type="entry name" value="S-Ado-L-homoCys_hydrolase_CS"/>
</dbReference>
<feature type="binding site" evidence="5 7">
    <location>
        <begin position="148"/>
        <end position="150"/>
    </location>
    <ligand>
        <name>NAD(+)</name>
        <dbReference type="ChEBI" id="CHEBI:57540"/>
    </ligand>
</feature>
<keyword evidence="5" id="KW-0963">Cytoplasm</keyword>
<keyword evidence="3 5" id="KW-0378">Hydrolase</keyword>
<feature type="binding site" evidence="5 6">
    <location>
        <position position="177"/>
    </location>
    <ligand>
        <name>substrate</name>
    </ligand>
</feature>
<organism evidence="10 11">
    <name type="scientific">Acidianus infernus</name>
    <dbReference type="NCBI Taxonomy" id="12915"/>
    <lineage>
        <taxon>Archaea</taxon>
        <taxon>Thermoproteota</taxon>
        <taxon>Thermoprotei</taxon>
        <taxon>Sulfolobales</taxon>
        <taxon>Sulfolobaceae</taxon>
        <taxon>Acidianus</taxon>
    </lineage>
</organism>
<dbReference type="Pfam" id="PF00670">
    <property type="entry name" value="AdoHcyase_NAD"/>
    <property type="match status" value="1"/>
</dbReference>
<dbReference type="GO" id="GO:0005829">
    <property type="term" value="C:cytosol"/>
    <property type="evidence" value="ECO:0007669"/>
    <property type="project" value="TreeGrafter"/>
</dbReference>
<dbReference type="CDD" id="cd00401">
    <property type="entry name" value="SAHH"/>
    <property type="match status" value="1"/>
</dbReference>
<dbReference type="PROSITE" id="PS00738">
    <property type="entry name" value="ADOHCYASE_1"/>
    <property type="match status" value="1"/>
</dbReference>
<evidence type="ECO:0000259" key="9">
    <source>
        <dbReference type="SMART" id="SM00997"/>
    </source>
</evidence>
<feature type="binding site" evidence="5 6">
    <location>
        <position position="147"/>
    </location>
    <ligand>
        <name>substrate</name>
    </ligand>
</feature>
<comment type="pathway">
    <text evidence="5">Amino-acid biosynthesis; L-homocysteine biosynthesis; L-homocysteine from S-adenosyl-L-homocysteine: step 1/1.</text>
</comment>
<comment type="subcellular location">
    <subcellularLocation>
        <location evidence="5">Cytoplasm</location>
    </subcellularLocation>
</comment>
<dbReference type="PROSITE" id="PS00739">
    <property type="entry name" value="ADOHCYASE_2"/>
    <property type="match status" value="1"/>
</dbReference>